<dbReference type="EMBL" id="JAAAMU010000003">
    <property type="protein sequence ID" value="NBC68807.1"/>
    <property type="molecule type" value="Genomic_DNA"/>
</dbReference>
<feature type="transmembrane region" description="Helical" evidence="7">
    <location>
        <begin position="141"/>
        <end position="162"/>
    </location>
</feature>
<keyword evidence="5 7" id="KW-1133">Transmembrane helix</keyword>
<organism evidence="9 10">
    <name type="scientific">Paenibacillus sacheonensis</name>
    <dbReference type="NCBI Taxonomy" id="742054"/>
    <lineage>
        <taxon>Bacteria</taxon>
        <taxon>Bacillati</taxon>
        <taxon>Bacillota</taxon>
        <taxon>Bacilli</taxon>
        <taxon>Bacillales</taxon>
        <taxon>Paenibacillaceae</taxon>
        <taxon>Paenibacillus</taxon>
    </lineage>
</organism>
<protein>
    <submittedName>
        <fullName evidence="9">ABC transporter permease subunit</fullName>
    </submittedName>
</protein>
<keyword evidence="4 7" id="KW-0812">Transmembrane</keyword>
<evidence type="ECO:0000256" key="4">
    <source>
        <dbReference type="ARBA" id="ARBA00022692"/>
    </source>
</evidence>
<evidence type="ECO:0000313" key="9">
    <source>
        <dbReference type="EMBL" id="NBC68807.1"/>
    </source>
</evidence>
<sequence>MQKKLNTGDVAFHTVNYIVFALIALLCIFPFYYLFINTISNNDLSSKGLITFYPKEVHFSNYSQVLKLPNFMHSGFISLSRTVIGTAVSVCGAAFLGFLFTKQEMWGRKVWYRFLVITMYFNAGIIPWYMTMRSLHLTDNFLAYILPAIVSPFYVILVKTFVESIPLALQESAQIDGAGYWVIFTRIIFPLITPILATIAIFSAVSQWNSFTDTLFLMSKEKLFTLQYVLYKYMNEASSLAAIVRNSSGGQGLDLANMQTSTSIRTTVSMIVVLPILLVYPYFQRFFVKGIMIGAVKG</sequence>
<dbReference type="PROSITE" id="PS50928">
    <property type="entry name" value="ABC_TM1"/>
    <property type="match status" value="1"/>
</dbReference>
<gene>
    <name evidence="9" type="ORF">GT003_07395</name>
</gene>
<keyword evidence="2 7" id="KW-0813">Transport</keyword>
<keyword evidence="6 7" id="KW-0472">Membrane</keyword>
<evidence type="ECO:0000256" key="1">
    <source>
        <dbReference type="ARBA" id="ARBA00004651"/>
    </source>
</evidence>
<feature type="transmembrane region" description="Helical" evidence="7">
    <location>
        <begin position="12"/>
        <end position="35"/>
    </location>
</feature>
<dbReference type="PANTHER" id="PTHR43744:SF9">
    <property type="entry name" value="POLYGALACTURONAN_RHAMNOGALACTURONAN TRANSPORT SYSTEM PERMEASE PROTEIN YTCP"/>
    <property type="match status" value="1"/>
</dbReference>
<dbReference type="CDD" id="cd06261">
    <property type="entry name" value="TM_PBP2"/>
    <property type="match status" value="1"/>
</dbReference>
<name>A0A7X5BXN7_9BACL</name>
<dbReference type="InterPro" id="IPR035906">
    <property type="entry name" value="MetI-like_sf"/>
</dbReference>
<dbReference type="PANTHER" id="PTHR43744">
    <property type="entry name" value="ABC TRANSPORTER PERMEASE PROTEIN MG189-RELATED-RELATED"/>
    <property type="match status" value="1"/>
</dbReference>
<dbReference type="OrthoDB" id="157184at2"/>
<evidence type="ECO:0000256" key="6">
    <source>
        <dbReference type="ARBA" id="ARBA00023136"/>
    </source>
</evidence>
<evidence type="ECO:0000256" key="7">
    <source>
        <dbReference type="RuleBase" id="RU363032"/>
    </source>
</evidence>
<feature type="transmembrane region" description="Helical" evidence="7">
    <location>
        <begin position="183"/>
        <end position="205"/>
    </location>
</feature>
<dbReference type="Pfam" id="PF00528">
    <property type="entry name" value="BPD_transp_1"/>
    <property type="match status" value="1"/>
</dbReference>
<dbReference type="SUPFAM" id="SSF161098">
    <property type="entry name" value="MetI-like"/>
    <property type="match status" value="1"/>
</dbReference>
<evidence type="ECO:0000256" key="2">
    <source>
        <dbReference type="ARBA" id="ARBA00022448"/>
    </source>
</evidence>
<feature type="transmembrane region" description="Helical" evidence="7">
    <location>
        <begin position="263"/>
        <end position="283"/>
    </location>
</feature>
<feature type="transmembrane region" description="Helical" evidence="7">
    <location>
        <begin position="110"/>
        <end position="129"/>
    </location>
</feature>
<dbReference type="Gene3D" id="1.10.3720.10">
    <property type="entry name" value="MetI-like"/>
    <property type="match status" value="1"/>
</dbReference>
<feature type="domain" description="ABC transmembrane type-1" evidence="8">
    <location>
        <begin position="75"/>
        <end position="283"/>
    </location>
</feature>
<comment type="similarity">
    <text evidence="7">Belongs to the binding-protein-dependent transport system permease family.</text>
</comment>
<reference evidence="9 10" key="1">
    <citation type="submission" date="2020-01" db="EMBL/GenBank/DDBJ databases">
        <title>Paenibacillus soybeanensis sp. nov. isolated from the nodules of soybean (Glycine max(L.) Merr).</title>
        <authorList>
            <person name="Wang H."/>
        </authorList>
    </citation>
    <scope>NUCLEOTIDE SEQUENCE [LARGE SCALE GENOMIC DNA]</scope>
    <source>
        <strain evidence="9 10">DSM 23054</strain>
    </source>
</reference>
<evidence type="ECO:0000259" key="8">
    <source>
        <dbReference type="PROSITE" id="PS50928"/>
    </source>
</evidence>
<accession>A0A7X5BXN7</accession>
<feature type="transmembrane region" description="Helical" evidence="7">
    <location>
        <begin position="76"/>
        <end position="98"/>
    </location>
</feature>
<dbReference type="InterPro" id="IPR000515">
    <property type="entry name" value="MetI-like"/>
</dbReference>
<dbReference type="RefSeq" id="WP_161695984.1">
    <property type="nucleotide sequence ID" value="NZ_JAAAMU010000003.1"/>
</dbReference>
<dbReference type="GO" id="GO:0055085">
    <property type="term" value="P:transmembrane transport"/>
    <property type="evidence" value="ECO:0007669"/>
    <property type="project" value="InterPro"/>
</dbReference>
<keyword evidence="3" id="KW-1003">Cell membrane</keyword>
<comment type="subcellular location">
    <subcellularLocation>
        <location evidence="1 7">Cell membrane</location>
        <topology evidence="1 7">Multi-pass membrane protein</topology>
    </subcellularLocation>
</comment>
<keyword evidence="10" id="KW-1185">Reference proteome</keyword>
<proteinExistence type="inferred from homology"/>
<dbReference type="GO" id="GO:0005886">
    <property type="term" value="C:plasma membrane"/>
    <property type="evidence" value="ECO:0007669"/>
    <property type="project" value="UniProtKB-SubCell"/>
</dbReference>
<evidence type="ECO:0000256" key="5">
    <source>
        <dbReference type="ARBA" id="ARBA00022989"/>
    </source>
</evidence>
<dbReference type="AlphaFoldDB" id="A0A7X5BXN7"/>
<comment type="caution">
    <text evidence="9">The sequence shown here is derived from an EMBL/GenBank/DDBJ whole genome shotgun (WGS) entry which is preliminary data.</text>
</comment>
<dbReference type="Proteomes" id="UP000558113">
    <property type="component" value="Unassembled WGS sequence"/>
</dbReference>
<evidence type="ECO:0000256" key="3">
    <source>
        <dbReference type="ARBA" id="ARBA00022475"/>
    </source>
</evidence>
<evidence type="ECO:0000313" key="10">
    <source>
        <dbReference type="Proteomes" id="UP000558113"/>
    </source>
</evidence>